<dbReference type="Pfam" id="PF01103">
    <property type="entry name" value="Omp85"/>
    <property type="match status" value="1"/>
</dbReference>
<gene>
    <name evidence="9" type="ORF">CSB45_08975</name>
</gene>
<dbReference type="Gene3D" id="2.40.160.50">
    <property type="entry name" value="membrane protein fhac: a member of the omp85/tpsb transporter family"/>
    <property type="match status" value="1"/>
</dbReference>
<proteinExistence type="predicted"/>
<dbReference type="InterPro" id="IPR016035">
    <property type="entry name" value="Acyl_Trfase/lysoPLipase"/>
</dbReference>
<evidence type="ECO:0000256" key="1">
    <source>
        <dbReference type="ARBA" id="ARBA00004370"/>
    </source>
</evidence>
<evidence type="ECO:0000313" key="10">
    <source>
        <dbReference type="Proteomes" id="UP000229740"/>
    </source>
</evidence>
<evidence type="ECO:0000256" key="4">
    <source>
        <dbReference type="ARBA" id="ARBA00023098"/>
    </source>
</evidence>
<feature type="short sequence motif" description="GXSXG" evidence="6">
    <location>
        <begin position="100"/>
        <end position="104"/>
    </location>
</feature>
<organism evidence="9 10">
    <name type="scientific">candidate division KSB3 bacterium</name>
    <dbReference type="NCBI Taxonomy" id="2044937"/>
    <lineage>
        <taxon>Bacteria</taxon>
        <taxon>candidate division KSB3</taxon>
    </lineage>
</organism>
<evidence type="ECO:0000256" key="5">
    <source>
        <dbReference type="ARBA" id="ARBA00023136"/>
    </source>
</evidence>
<reference evidence="9 10" key="1">
    <citation type="submission" date="2017-10" db="EMBL/GenBank/DDBJ databases">
        <title>Novel microbial diversity and functional potential in the marine mammal oral microbiome.</title>
        <authorList>
            <person name="Dudek N.K."/>
            <person name="Sun C.L."/>
            <person name="Burstein D."/>
            <person name="Kantor R.S."/>
            <person name="Aliaga Goltsman D.S."/>
            <person name="Bik E.M."/>
            <person name="Thomas B.C."/>
            <person name="Banfield J.F."/>
            <person name="Relman D.A."/>
        </authorList>
    </citation>
    <scope>NUCLEOTIDE SEQUENCE [LARGE SCALE GENOMIC DNA]</scope>
    <source>
        <strain evidence="9">DOLZORAL124_49_17</strain>
    </source>
</reference>
<evidence type="ECO:0000256" key="6">
    <source>
        <dbReference type="PROSITE-ProRule" id="PRU01161"/>
    </source>
</evidence>
<dbReference type="Gene3D" id="3.40.1090.10">
    <property type="entry name" value="Cytosolic phospholipase A2 catalytic domain"/>
    <property type="match status" value="2"/>
</dbReference>
<keyword evidence="4 6" id="KW-0443">Lipid metabolism</keyword>
<comment type="subcellular location">
    <subcellularLocation>
        <location evidence="1">Membrane</location>
    </subcellularLocation>
</comment>
<name>A0A2G6E4M3_9BACT</name>
<dbReference type="Proteomes" id="UP000229740">
    <property type="component" value="Unassembled WGS sequence"/>
</dbReference>
<dbReference type="Pfam" id="PF01734">
    <property type="entry name" value="Patatin"/>
    <property type="match status" value="1"/>
</dbReference>
<feature type="domain" description="PNPLA" evidence="7">
    <location>
        <begin position="69"/>
        <end position="259"/>
    </location>
</feature>
<dbReference type="GO" id="GO:0016042">
    <property type="term" value="P:lipid catabolic process"/>
    <property type="evidence" value="ECO:0007669"/>
    <property type="project" value="UniProtKB-UniRule"/>
</dbReference>
<evidence type="ECO:0000259" key="8">
    <source>
        <dbReference type="PROSITE" id="PS51779"/>
    </source>
</evidence>
<keyword evidence="3 6" id="KW-0442">Lipid degradation</keyword>
<dbReference type="PROSITE" id="PS51779">
    <property type="entry name" value="POTRA"/>
    <property type="match status" value="1"/>
</dbReference>
<dbReference type="PROSITE" id="PS51635">
    <property type="entry name" value="PNPLA"/>
    <property type="match status" value="1"/>
</dbReference>
<feature type="active site" description="Nucleophile" evidence="6">
    <location>
        <position position="102"/>
    </location>
</feature>
<dbReference type="SUPFAM" id="SSF52151">
    <property type="entry name" value="FabD/lysophospholipase-like"/>
    <property type="match status" value="1"/>
</dbReference>
<sequence>MSATQCIYLSKEEGESRMLKNILIIIICSLAICLDSRISPAQKTEPEVGETEMSGGPGDAAINGPKIGLALSGGGARGFAHIGALKVLRDIGMPIDYIAGTSMGSIVGGLYAAGYSVEELEEIINTIDWDEVFSDTPPRKMWSFLKKRQSSKYLFGLGFSRKGFSLPMGITKGQKISSLFSFLSIPVSGIERFDDFPIPYRAVAANIETGKEVDLSHGSLAEAMRASMSVPGMFTPVEIDGQLLVDGGIVNNLPVDVVRRMGADIVIAIDVSSDLLDREHLGNPVAVLSQMVRMQMLKVTEAQRKLADVVIVTQLEDYSSTDFNKGAEIVGLGEQSTIEKLPELNALLDDIREQRPVSRHIPNSILQKFNGLHIEDVVLNGEGELYKDTSVQRYFKLQENTPLDPDMIQQAIANLFSTGNYESVKFSISKGQDVNGRILNITLEEKEEQPHLLKFGMHYESRNNDPEPDKMTLLFNVTFQDLSGSDSFWSTDFEFVNVNKLQTQYFQPLRKGIFFLSHLYSFEDFQVVYEGTKSVSRYDLSEDGLTVSLGTLLSRLGVLTIGYNLEKIDAKASADVVREDLPDYHETLSSLLVRSSVDQLDQFPFPNAGRLLELEYQFAGRALGSDAEFHKFSAEYWRYFPLAPQHTLGTRLHIGTDFNSDLRPYKDFLLGGLDSFAGYKVEEIRGANIGIAALDYRYKFGELPAPIGGNMYAILTGNVGNAWRSLDELEKKIELRYGGSLGVGIDTLLGPVRASYSFGDEGRRILYIDIGFTF</sequence>
<dbReference type="InterPro" id="IPR010827">
    <property type="entry name" value="BamA/TamA_POTRA"/>
</dbReference>
<evidence type="ECO:0008006" key="11">
    <source>
        <dbReference type="Google" id="ProtNLM"/>
    </source>
</evidence>
<dbReference type="InterPro" id="IPR050301">
    <property type="entry name" value="NTE"/>
</dbReference>
<accession>A0A2G6E4M3</accession>
<dbReference type="EMBL" id="PDPS01000029">
    <property type="protein sequence ID" value="PID57040.1"/>
    <property type="molecule type" value="Genomic_DNA"/>
</dbReference>
<dbReference type="InterPro" id="IPR000184">
    <property type="entry name" value="Bac_surfAg_D15"/>
</dbReference>
<feature type="short sequence motif" description="DGA/G" evidence="6">
    <location>
        <begin position="246"/>
        <end position="248"/>
    </location>
</feature>
<evidence type="ECO:0000256" key="2">
    <source>
        <dbReference type="ARBA" id="ARBA00022801"/>
    </source>
</evidence>
<dbReference type="GO" id="GO:0019867">
    <property type="term" value="C:outer membrane"/>
    <property type="evidence" value="ECO:0007669"/>
    <property type="project" value="InterPro"/>
</dbReference>
<dbReference type="InterPro" id="IPR034746">
    <property type="entry name" value="POTRA"/>
</dbReference>
<dbReference type="CDD" id="cd07205">
    <property type="entry name" value="Pat_PNPLA6_PNPLA7_NTE1_like"/>
    <property type="match status" value="1"/>
</dbReference>
<keyword evidence="2 6" id="KW-0378">Hydrolase</keyword>
<dbReference type="Pfam" id="PF07244">
    <property type="entry name" value="POTRA"/>
    <property type="match status" value="1"/>
</dbReference>
<protein>
    <recommendedName>
        <fullName evidence="11">PNPLA domain-containing protein</fullName>
    </recommendedName>
</protein>
<feature type="active site" description="Proton acceptor" evidence="6">
    <location>
        <position position="246"/>
    </location>
</feature>
<keyword evidence="5" id="KW-0472">Membrane</keyword>
<dbReference type="GO" id="GO:0016787">
    <property type="term" value="F:hydrolase activity"/>
    <property type="evidence" value="ECO:0007669"/>
    <property type="project" value="UniProtKB-UniRule"/>
</dbReference>
<dbReference type="AlphaFoldDB" id="A0A2G6E4M3"/>
<evidence type="ECO:0000259" key="7">
    <source>
        <dbReference type="PROSITE" id="PS51635"/>
    </source>
</evidence>
<evidence type="ECO:0000313" key="9">
    <source>
        <dbReference type="EMBL" id="PID57040.1"/>
    </source>
</evidence>
<dbReference type="PANTHER" id="PTHR14226">
    <property type="entry name" value="NEUROPATHY TARGET ESTERASE/SWISS CHEESE D.MELANOGASTER"/>
    <property type="match status" value="1"/>
</dbReference>
<dbReference type="Gene3D" id="3.10.20.310">
    <property type="entry name" value="membrane protein fhac"/>
    <property type="match status" value="1"/>
</dbReference>
<evidence type="ECO:0000256" key="3">
    <source>
        <dbReference type="ARBA" id="ARBA00022963"/>
    </source>
</evidence>
<dbReference type="PANTHER" id="PTHR14226:SF29">
    <property type="entry name" value="NEUROPATHY TARGET ESTERASE SWS"/>
    <property type="match status" value="1"/>
</dbReference>
<comment type="caution">
    <text evidence="9">The sequence shown here is derived from an EMBL/GenBank/DDBJ whole genome shotgun (WGS) entry which is preliminary data.</text>
</comment>
<feature type="domain" description="POTRA" evidence="8">
    <location>
        <begin position="372"/>
        <end position="446"/>
    </location>
</feature>
<dbReference type="InterPro" id="IPR002641">
    <property type="entry name" value="PNPLA_dom"/>
</dbReference>
<feature type="short sequence motif" description="GXGXXG" evidence="6">
    <location>
        <begin position="73"/>
        <end position="78"/>
    </location>
</feature>